<gene>
    <name evidence="1" type="ORF">SDC9_184346</name>
</gene>
<protein>
    <submittedName>
        <fullName evidence="1">Uncharacterized protein</fullName>
    </submittedName>
</protein>
<reference evidence="1" key="1">
    <citation type="submission" date="2019-08" db="EMBL/GenBank/DDBJ databases">
        <authorList>
            <person name="Kucharzyk K."/>
            <person name="Murdoch R.W."/>
            <person name="Higgins S."/>
            <person name="Loffler F."/>
        </authorList>
    </citation>
    <scope>NUCLEOTIDE SEQUENCE</scope>
</reference>
<organism evidence="1">
    <name type="scientific">bioreactor metagenome</name>
    <dbReference type="NCBI Taxonomy" id="1076179"/>
    <lineage>
        <taxon>unclassified sequences</taxon>
        <taxon>metagenomes</taxon>
        <taxon>ecological metagenomes</taxon>
    </lineage>
</organism>
<sequence length="141" mass="15668">MRPELFNRLQLETGYLHGNNSGLHVVHQTAEGHPDIAAGSSGTAGLLHNIMEEGGGGRLTVGSGNRIHFNLICFQPVGQFQFAYNRNSQSISFLQRGNIQRHTRTNHYQVQVQGRKGRIFAGVNYHSHVLQLLCFGLNFIS</sequence>
<comment type="caution">
    <text evidence="1">The sequence shown here is derived from an EMBL/GenBank/DDBJ whole genome shotgun (WGS) entry which is preliminary data.</text>
</comment>
<proteinExistence type="predicted"/>
<name>A0A645HL15_9ZZZZ</name>
<accession>A0A645HL15</accession>
<evidence type="ECO:0000313" key="1">
    <source>
        <dbReference type="EMBL" id="MPN36834.1"/>
    </source>
</evidence>
<dbReference type="AlphaFoldDB" id="A0A645HL15"/>
<dbReference type="EMBL" id="VSSQ01091200">
    <property type="protein sequence ID" value="MPN36834.1"/>
    <property type="molecule type" value="Genomic_DNA"/>
</dbReference>